<feature type="region of interest" description="Disordered" evidence="2">
    <location>
        <begin position="264"/>
        <end position="543"/>
    </location>
</feature>
<dbReference type="InterPro" id="IPR053210">
    <property type="entry name" value="ANKRD12"/>
</dbReference>
<gene>
    <name evidence="3" type="ORF">DGAL_LOCUS15544</name>
</gene>
<feature type="repeat" description="ANK" evidence="1">
    <location>
        <begin position="121"/>
        <end position="153"/>
    </location>
</feature>
<feature type="compositionally biased region" description="Basic and acidic residues" evidence="2">
    <location>
        <begin position="429"/>
        <end position="443"/>
    </location>
</feature>
<keyword evidence="1" id="KW-0040">ANK repeat</keyword>
<proteinExistence type="predicted"/>
<dbReference type="Proteomes" id="UP000789390">
    <property type="component" value="Unassembled WGS sequence"/>
</dbReference>
<accession>A0A8J2S908</accession>
<dbReference type="SUPFAM" id="SSF48403">
    <property type="entry name" value="Ankyrin repeat"/>
    <property type="match status" value="1"/>
</dbReference>
<dbReference type="EMBL" id="CAKKLH010000318">
    <property type="protein sequence ID" value="CAH0111887.1"/>
    <property type="molecule type" value="Genomic_DNA"/>
</dbReference>
<evidence type="ECO:0000313" key="4">
    <source>
        <dbReference type="Proteomes" id="UP000789390"/>
    </source>
</evidence>
<evidence type="ECO:0000256" key="1">
    <source>
        <dbReference type="PROSITE-ProRule" id="PRU00023"/>
    </source>
</evidence>
<dbReference type="Gene3D" id="1.25.40.20">
    <property type="entry name" value="Ankyrin repeat-containing domain"/>
    <property type="match status" value="2"/>
</dbReference>
<reference evidence="3" key="1">
    <citation type="submission" date="2021-11" db="EMBL/GenBank/DDBJ databases">
        <authorList>
            <person name="Schell T."/>
        </authorList>
    </citation>
    <scope>NUCLEOTIDE SEQUENCE</scope>
    <source>
        <strain evidence="3">M5</strain>
    </source>
</reference>
<comment type="caution">
    <text evidence="3">The sequence shown here is derived from an EMBL/GenBank/DDBJ whole genome shotgun (WGS) entry which is preliminary data.</text>
</comment>
<dbReference type="GO" id="GO:0005654">
    <property type="term" value="C:nucleoplasm"/>
    <property type="evidence" value="ECO:0007669"/>
    <property type="project" value="TreeGrafter"/>
</dbReference>
<dbReference type="PANTHER" id="PTHR24149:SF14">
    <property type="entry name" value="ANKYRIN REPEAT DOMAIN 12"/>
    <property type="match status" value="1"/>
</dbReference>
<feature type="compositionally biased region" description="Polar residues" evidence="2">
    <location>
        <begin position="389"/>
        <end position="404"/>
    </location>
</feature>
<feature type="compositionally biased region" description="Basic and acidic residues" evidence="2">
    <location>
        <begin position="513"/>
        <end position="527"/>
    </location>
</feature>
<feature type="compositionally biased region" description="Low complexity" evidence="2">
    <location>
        <begin position="454"/>
        <end position="493"/>
    </location>
</feature>
<feature type="repeat" description="ANK" evidence="1">
    <location>
        <begin position="154"/>
        <end position="186"/>
    </location>
</feature>
<feature type="compositionally biased region" description="Basic and acidic residues" evidence="2">
    <location>
        <begin position="275"/>
        <end position="284"/>
    </location>
</feature>
<dbReference type="OrthoDB" id="5806726at2759"/>
<organism evidence="3 4">
    <name type="scientific">Daphnia galeata</name>
    <dbReference type="NCBI Taxonomy" id="27404"/>
    <lineage>
        <taxon>Eukaryota</taxon>
        <taxon>Metazoa</taxon>
        <taxon>Ecdysozoa</taxon>
        <taxon>Arthropoda</taxon>
        <taxon>Crustacea</taxon>
        <taxon>Branchiopoda</taxon>
        <taxon>Diplostraca</taxon>
        <taxon>Cladocera</taxon>
        <taxon>Anomopoda</taxon>
        <taxon>Daphniidae</taxon>
        <taxon>Daphnia</taxon>
    </lineage>
</organism>
<dbReference type="PROSITE" id="PS50088">
    <property type="entry name" value="ANK_REPEAT"/>
    <property type="match status" value="3"/>
</dbReference>
<evidence type="ECO:0008006" key="5">
    <source>
        <dbReference type="Google" id="ProtNLM"/>
    </source>
</evidence>
<dbReference type="Pfam" id="PF00023">
    <property type="entry name" value="Ank"/>
    <property type="match status" value="1"/>
</dbReference>
<feature type="compositionally biased region" description="Basic and acidic residues" evidence="2">
    <location>
        <begin position="299"/>
        <end position="309"/>
    </location>
</feature>
<evidence type="ECO:0000256" key="2">
    <source>
        <dbReference type="SAM" id="MobiDB-lite"/>
    </source>
</evidence>
<evidence type="ECO:0000313" key="3">
    <source>
        <dbReference type="EMBL" id="CAH0111887.1"/>
    </source>
</evidence>
<dbReference type="PANTHER" id="PTHR24149">
    <property type="entry name" value="ANKYRIN REPEAT DOMAIN-CONTAINING PROTEIN 12"/>
    <property type="match status" value="1"/>
</dbReference>
<feature type="compositionally biased region" description="Polar residues" evidence="2">
    <location>
        <begin position="224"/>
        <end position="234"/>
    </location>
</feature>
<dbReference type="AlphaFoldDB" id="A0A8J2S908"/>
<feature type="compositionally biased region" description="Polar residues" evidence="2">
    <location>
        <begin position="285"/>
        <end position="296"/>
    </location>
</feature>
<feature type="region of interest" description="Disordered" evidence="2">
    <location>
        <begin position="211"/>
        <end position="239"/>
    </location>
</feature>
<dbReference type="InterPro" id="IPR036770">
    <property type="entry name" value="Ankyrin_rpt-contain_sf"/>
</dbReference>
<dbReference type="PROSITE" id="PS50297">
    <property type="entry name" value="ANK_REP_REGION"/>
    <property type="match status" value="3"/>
</dbReference>
<protein>
    <recommendedName>
        <fullName evidence="5">Ankyrin repeat domain-containing protein 12</fullName>
    </recommendedName>
</protein>
<feature type="region of interest" description="Disordered" evidence="2">
    <location>
        <begin position="59"/>
        <end position="86"/>
    </location>
</feature>
<dbReference type="SMART" id="SM00248">
    <property type="entry name" value="ANK"/>
    <property type="match status" value="3"/>
</dbReference>
<sequence length="795" mass="88709">MLLGKVWYLIVRKIQLLNCNMDHSYSSNVNKTPVTMKPLRETQLTERQQMAMLLQMTSEDNATPTRKGRNDFESPCSGQKSVNRRNERGETQLHVAAIRGDVHKVRTLISQGADVNTEDYAGWTPLHEAANRGLVGVARELLRSGAKVNVTGLDGVTPLHDASVNGHATMITLLLRYGANPSLRTASHKTALDLATCPQIIRLLAQDNLQEEGTTDENSPEGVSYSQTTESSWKIQKPTPKSRIVRNLRLDCFSPLQTHVISRDEMEPNISVTTEENKDAKPSTDNEIVTTNSAVNSEEGVKEEAKETEPTSETSATQKRTLEGEEEDEDSKKKRRKEDLKETKPRAGSSARSKDRKSPNTVQTDVPPNDSDDDKKEPPQKVPPLKIVLSNSNEVDTSIRSKSGNGRGSLAYVVSTSDDKSENSNGGSEKGEEKVKDSADGEKSGTSSNGGRVTRSSQRAAATAAHSTPTSGQNSANQSPTSSPTQNPTNQTPSPDPGEMTNNEQPPTTSVSKTEEVKSEEPVVEVHPRKRKLRPREPEPPAETVVAATEKAVQQPPENVTPPLPLTNCYEMYFSIRKQIERRHRNLLPVQPKPPQGFKDYLMNRCTYVIAGNAASRLSVPVVSPPPSLPPPMRDLFAEQEKERYRLRMQHLIEKEKLVLSVEQEILRVHGRAARALANQSLPFSVCTLLKDQEVYSALTPEQEEKDRNARSRYNGRLFLSWLQDVDDKWEKIKESMLLRHHNEAESLHAVQRMDWEWKIKELGLCEPQNKPVVDELHVPMVNVSDDFDFNYNSN</sequence>
<dbReference type="Pfam" id="PF12796">
    <property type="entry name" value="Ank_2"/>
    <property type="match status" value="1"/>
</dbReference>
<dbReference type="InterPro" id="IPR002110">
    <property type="entry name" value="Ankyrin_rpt"/>
</dbReference>
<name>A0A8J2S908_9CRUS</name>
<keyword evidence="4" id="KW-1185">Reference proteome</keyword>
<feature type="repeat" description="ANK" evidence="1">
    <location>
        <begin position="88"/>
        <end position="120"/>
    </location>
</feature>